<organism evidence="2 3">
    <name type="scientific">Magnaporthiopsis poae (strain ATCC 64411 / 73-15)</name>
    <name type="common">Kentucky bluegrass fungus</name>
    <name type="synonym">Magnaporthe poae</name>
    <dbReference type="NCBI Taxonomy" id="644358"/>
    <lineage>
        <taxon>Eukaryota</taxon>
        <taxon>Fungi</taxon>
        <taxon>Dikarya</taxon>
        <taxon>Ascomycota</taxon>
        <taxon>Pezizomycotina</taxon>
        <taxon>Sordariomycetes</taxon>
        <taxon>Sordariomycetidae</taxon>
        <taxon>Magnaporthales</taxon>
        <taxon>Magnaporthaceae</taxon>
        <taxon>Magnaporthiopsis</taxon>
    </lineage>
</organism>
<reference evidence="2" key="4">
    <citation type="journal article" date="2015" name="G3 (Bethesda)">
        <title>Genome sequences of three phytopathogenic species of the Magnaporthaceae family of fungi.</title>
        <authorList>
            <person name="Okagaki L.H."/>
            <person name="Nunes C.C."/>
            <person name="Sailsbery J."/>
            <person name="Clay B."/>
            <person name="Brown D."/>
            <person name="John T."/>
            <person name="Oh Y."/>
            <person name="Young N."/>
            <person name="Fitzgerald M."/>
            <person name="Haas B.J."/>
            <person name="Zeng Q."/>
            <person name="Young S."/>
            <person name="Adiconis X."/>
            <person name="Fan L."/>
            <person name="Levin J.Z."/>
            <person name="Mitchell T.K."/>
            <person name="Okubara P.A."/>
            <person name="Farman M.L."/>
            <person name="Kohn L.M."/>
            <person name="Birren B."/>
            <person name="Ma L.-J."/>
            <person name="Dean R.A."/>
        </authorList>
    </citation>
    <scope>NUCLEOTIDE SEQUENCE</scope>
    <source>
        <strain evidence="2">ATCC 64411 / 73-15</strain>
    </source>
</reference>
<dbReference type="EnsemblFungi" id="MAPG_09683T0">
    <property type="protein sequence ID" value="MAPG_09683T0"/>
    <property type="gene ID" value="MAPG_09683"/>
</dbReference>
<reference evidence="1" key="3">
    <citation type="submission" date="2011-03" db="EMBL/GenBank/DDBJ databases">
        <title>Annotation of Magnaporthe poae ATCC 64411.</title>
        <authorList>
            <person name="Ma L.-J."/>
            <person name="Dead R."/>
            <person name="Young S.K."/>
            <person name="Zeng Q."/>
            <person name="Gargeya S."/>
            <person name="Fitzgerald M."/>
            <person name="Haas B."/>
            <person name="Abouelleil A."/>
            <person name="Alvarado L."/>
            <person name="Arachchi H.M."/>
            <person name="Berlin A."/>
            <person name="Brown A."/>
            <person name="Chapman S.B."/>
            <person name="Chen Z."/>
            <person name="Dunbar C."/>
            <person name="Freedman E."/>
            <person name="Gearin G."/>
            <person name="Gellesch M."/>
            <person name="Goldberg J."/>
            <person name="Griggs A."/>
            <person name="Gujja S."/>
            <person name="Heiman D."/>
            <person name="Howarth C."/>
            <person name="Larson L."/>
            <person name="Lui A."/>
            <person name="MacDonald P.J.P."/>
            <person name="Mehta T."/>
            <person name="Montmayeur A."/>
            <person name="Murphy C."/>
            <person name="Neiman D."/>
            <person name="Pearson M."/>
            <person name="Priest M."/>
            <person name="Roberts A."/>
            <person name="Saif S."/>
            <person name="Shea T."/>
            <person name="Shenoy N."/>
            <person name="Sisk P."/>
            <person name="Stolte C."/>
            <person name="Sykes S."/>
            <person name="Yandava C."/>
            <person name="Wortman J."/>
            <person name="Nusbaum C."/>
            <person name="Birren B."/>
        </authorList>
    </citation>
    <scope>NUCLEOTIDE SEQUENCE</scope>
    <source>
        <strain evidence="1">ATCC 64411</strain>
    </source>
</reference>
<reference evidence="3" key="2">
    <citation type="submission" date="2010-05" db="EMBL/GenBank/DDBJ databases">
        <title>The genome sequence of Magnaporthe poae strain ATCC 64411.</title>
        <authorList>
            <person name="Ma L.-J."/>
            <person name="Dead R."/>
            <person name="Young S."/>
            <person name="Zeng Q."/>
            <person name="Koehrsen M."/>
            <person name="Alvarado L."/>
            <person name="Berlin A."/>
            <person name="Chapman S.B."/>
            <person name="Chen Z."/>
            <person name="Freedman E."/>
            <person name="Gellesch M."/>
            <person name="Goldberg J."/>
            <person name="Griggs A."/>
            <person name="Gujja S."/>
            <person name="Heilman E.R."/>
            <person name="Heiman D."/>
            <person name="Hepburn T."/>
            <person name="Howarth C."/>
            <person name="Jen D."/>
            <person name="Larson L."/>
            <person name="Mehta T."/>
            <person name="Neiman D."/>
            <person name="Pearson M."/>
            <person name="Roberts A."/>
            <person name="Saif S."/>
            <person name="Shea T."/>
            <person name="Shenoy N."/>
            <person name="Sisk P."/>
            <person name="Stolte C."/>
            <person name="Sykes S."/>
            <person name="Walk T."/>
            <person name="White J."/>
            <person name="Yandava C."/>
            <person name="Haas B."/>
            <person name="Nusbaum C."/>
            <person name="Birren B."/>
        </authorList>
    </citation>
    <scope>NUCLEOTIDE SEQUENCE [LARGE SCALE GENOMIC DNA]</scope>
    <source>
        <strain evidence="3">ATCC 64411 / 73-15</strain>
    </source>
</reference>
<dbReference type="Proteomes" id="UP000011715">
    <property type="component" value="Unassembled WGS sequence"/>
</dbReference>
<dbReference type="AlphaFoldDB" id="A0A0C4EAK8"/>
<dbReference type="EMBL" id="ADBL01002478">
    <property type="status" value="NOT_ANNOTATED_CDS"/>
    <property type="molecule type" value="Genomic_DNA"/>
</dbReference>
<dbReference type="OrthoDB" id="2129069at2759"/>
<evidence type="ECO:0000313" key="1">
    <source>
        <dbReference type="EMBL" id="KLU91160.1"/>
    </source>
</evidence>
<sequence>MGGGRAPAVSVAKHAMARYDTAECPCPCVYATRFSESGFVGMPKHSTQLTPEPGIRELLAEATLDAYDISIPHPGAPGRGEDAFYFMLLSPGDAGDADTDSRLYRLYSLGVHVGVVFLDQSEGSNGLTEFQIRNMHTRPEMLTIPVSTPEGLPETMAAFTQRLSQPPPRASRLWAVKALLPFCSIRPPLRQHSVNVLSDTCPSFRGLLEIMSCKEGQDSIRSYIGDEEATALIRFFSEEVSL</sequence>
<dbReference type="OMA" id="MSIVTHG"/>
<keyword evidence="3" id="KW-1185">Reference proteome</keyword>
<reference evidence="2" key="5">
    <citation type="submission" date="2015-06" db="UniProtKB">
        <authorList>
            <consortium name="EnsemblFungi"/>
        </authorList>
    </citation>
    <scope>IDENTIFICATION</scope>
    <source>
        <strain evidence="2">ATCC 64411</strain>
    </source>
</reference>
<evidence type="ECO:0000313" key="3">
    <source>
        <dbReference type="Proteomes" id="UP000011715"/>
    </source>
</evidence>
<reference evidence="1" key="1">
    <citation type="submission" date="2010-05" db="EMBL/GenBank/DDBJ databases">
        <title>The Genome Sequence of Magnaporthe poae strain ATCC 64411.</title>
        <authorList>
            <consortium name="The Broad Institute Genome Sequencing Platform"/>
            <consortium name="Broad Institute Genome Sequencing Center for Infectious Disease"/>
            <person name="Ma L.-J."/>
            <person name="Dead R."/>
            <person name="Young S."/>
            <person name="Zeng Q."/>
            <person name="Koehrsen M."/>
            <person name="Alvarado L."/>
            <person name="Berlin A."/>
            <person name="Chapman S.B."/>
            <person name="Chen Z."/>
            <person name="Freedman E."/>
            <person name="Gellesch M."/>
            <person name="Goldberg J."/>
            <person name="Griggs A."/>
            <person name="Gujja S."/>
            <person name="Heilman E.R."/>
            <person name="Heiman D."/>
            <person name="Hepburn T."/>
            <person name="Howarth C."/>
            <person name="Jen D."/>
            <person name="Larson L."/>
            <person name="Mehta T."/>
            <person name="Neiman D."/>
            <person name="Pearson M."/>
            <person name="Roberts A."/>
            <person name="Saif S."/>
            <person name="Shea T."/>
            <person name="Shenoy N."/>
            <person name="Sisk P."/>
            <person name="Stolte C."/>
            <person name="Sykes S."/>
            <person name="Walk T."/>
            <person name="White J."/>
            <person name="Yandava C."/>
            <person name="Haas B."/>
            <person name="Nusbaum C."/>
            <person name="Birren B."/>
        </authorList>
    </citation>
    <scope>NUCLEOTIDE SEQUENCE</scope>
    <source>
        <strain evidence="1">ATCC 64411</strain>
    </source>
</reference>
<dbReference type="eggNOG" id="ENOG502SYS1">
    <property type="taxonomic scope" value="Eukaryota"/>
</dbReference>
<proteinExistence type="predicted"/>
<name>A0A0C4EAK8_MAGP6</name>
<dbReference type="VEuPathDB" id="FungiDB:MAPG_09683"/>
<accession>A0A0C4EAK8</accession>
<protein>
    <submittedName>
        <fullName evidence="1 2">Uncharacterized protein</fullName>
    </submittedName>
</protein>
<gene>
    <name evidence="1" type="ORF">MAPG_09683</name>
</gene>
<evidence type="ECO:0000313" key="2">
    <source>
        <dbReference type="EnsemblFungi" id="MAPG_09683T0"/>
    </source>
</evidence>
<dbReference type="EMBL" id="GL876976">
    <property type="protein sequence ID" value="KLU91160.1"/>
    <property type="molecule type" value="Genomic_DNA"/>
</dbReference>